<protein>
    <recommendedName>
        <fullName evidence="6">Murine leukemia virus integrase C-terminal domain-containing protein</fullName>
    </recommendedName>
</protein>
<dbReference type="GO" id="GO:0004519">
    <property type="term" value="F:endonuclease activity"/>
    <property type="evidence" value="ECO:0007669"/>
    <property type="project" value="UniProtKB-KW"/>
</dbReference>
<keyword evidence="3" id="KW-0540">Nuclease</keyword>
<keyword evidence="2" id="KW-0548">Nucleotidyltransferase</keyword>
<dbReference type="GO" id="GO:0016779">
    <property type="term" value="F:nucleotidyltransferase activity"/>
    <property type="evidence" value="ECO:0007669"/>
    <property type="project" value="UniProtKB-KW"/>
</dbReference>
<evidence type="ECO:0000256" key="3">
    <source>
        <dbReference type="ARBA" id="ARBA00022722"/>
    </source>
</evidence>
<evidence type="ECO:0000259" key="6">
    <source>
        <dbReference type="Pfam" id="PF18697"/>
    </source>
</evidence>
<dbReference type="Pfam" id="PF18697">
    <property type="entry name" value="MLVIN_C"/>
    <property type="match status" value="1"/>
</dbReference>
<dbReference type="InterPro" id="IPR040643">
    <property type="entry name" value="MLVIN_C"/>
</dbReference>
<evidence type="ECO:0000256" key="4">
    <source>
        <dbReference type="ARBA" id="ARBA00022759"/>
    </source>
</evidence>
<dbReference type="GO" id="GO:0016787">
    <property type="term" value="F:hydrolase activity"/>
    <property type="evidence" value="ECO:0007669"/>
    <property type="project" value="UniProtKB-KW"/>
</dbReference>
<evidence type="ECO:0000256" key="1">
    <source>
        <dbReference type="ARBA" id="ARBA00022679"/>
    </source>
</evidence>
<name>A0A8C8SU17_9SAUR</name>
<feature type="domain" description="Murine leukemia virus integrase C-terminal" evidence="6">
    <location>
        <begin position="10"/>
        <end position="64"/>
    </location>
</feature>
<dbReference type="Proteomes" id="UP000694393">
    <property type="component" value="Unplaced"/>
</dbReference>
<organism evidence="7 8">
    <name type="scientific">Pelusios castaneus</name>
    <name type="common">West African mud turtle</name>
    <dbReference type="NCBI Taxonomy" id="367368"/>
    <lineage>
        <taxon>Eukaryota</taxon>
        <taxon>Metazoa</taxon>
        <taxon>Chordata</taxon>
        <taxon>Craniata</taxon>
        <taxon>Vertebrata</taxon>
        <taxon>Euteleostomi</taxon>
        <taxon>Archelosauria</taxon>
        <taxon>Testudinata</taxon>
        <taxon>Testudines</taxon>
        <taxon>Pleurodira</taxon>
        <taxon>Pelomedusidae</taxon>
        <taxon>Pelusios</taxon>
    </lineage>
</organism>
<proteinExistence type="predicted"/>
<keyword evidence="5" id="KW-0378">Hydrolase</keyword>
<accession>A0A8C8SU17</accession>
<dbReference type="Ensembl" id="ENSPCET00000026416.1">
    <property type="protein sequence ID" value="ENSPCEP00000025563.1"/>
    <property type="gene ID" value="ENSPCEG00000019255.1"/>
</dbReference>
<evidence type="ECO:0000256" key="2">
    <source>
        <dbReference type="ARBA" id="ARBA00022695"/>
    </source>
</evidence>
<reference evidence="7" key="1">
    <citation type="submission" date="2025-08" db="UniProtKB">
        <authorList>
            <consortium name="Ensembl"/>
        </authorList>
    </citation>
    <scope>IDENTIFICATION</scope>
</reference>
<sequence length="96" mass="11365">MESPVYLEMHDFKEGDWIYIKNWKTGDKLEPKWEGPYQVLLTTTFVLKIAEKDSWIHHTHVKWAPPNFTSQDTETRQHPDTSLKLCATLSISEQQY</sequence>
<evidence type="ECO:0000313" key="7">
    <source>
        <dbReference type="Ensembl" id="ENSPCEP00000025563.1"/>
    </source>
</evidence>
<dbReference type="AlphaFoldDB" id="A0A8C8SU17"/>
<evidence type="ECO:0000256" key="5">
    <source>
        <dbReference type="ARBA" id="ARBA00022801"/>
    </source>
</evidence>
<evidence type="ECO:0000313" key="8">
    <source>
        <dbReference type="Proteomes" id="UP000694393"/>
    </source>
</evidence>
<reference evidence="7" key="2">
    <citation type="submission" date="2025-09" db="UniProtKB">
        <authorList>
            <consortium name="Ensembl"/>
        </authorList>
    </citation>
    <scope>IDENTIFICATION</scope>
</reference>
<keyword evidence="4" id="KW-0255">Endonuclease</keyword>
<dbReference type="Gene3D" id="2.30.30.850">
    <property type="match status" value="1"/>
</dbReference>
<keyword evidence="1" id="KW-0808">Transferase</keyword>
<keyword evidence="8" id="KW-1185">Reference proteome</keyword>